<dbReference type="GO" id="GO:0005096">
    <property type="term" value="F:GTPase activator activity"/>
    <property type="evidence" value="ECO:0007669"/>
    <property type="project" value="UniProtKB-KW"/>
</dbReference>
<dbReference type="Gene3D" id="3.80.10.10">
    <property type="entry name" value="Ribonuclease Inhibitor"/>
    <property type="match status" value="2"/>
</dbReference>
<dbReference type="HOGENOM" id="CLU_028411_0_0_1"/>
<dbReference type="GO" id="GO:0048471">
    <property type="term" value="C:perinuclear region of cytoplasm"/>
    <property type="evidence" value="ECO:0007669"/>
    <property type="project" value="TreeGrafter"/>
</dbReference>
<protein>
    <recommendedName>
        <fullName evidence="6">RNI-like protein</fullName>
    </recommendedName>
</protein>
<dbReference type="SUPFAM" id="SSF52047">
    <property type="entry name" value="RNI-like"/>
    <property type="match status" value="1"/>
</dbReference>
<evidence type="ECO:0000313" key="5">
    <source>
        <dbReference type="Proteomes" id="UP000054549"/>
    </source>
</evidence>
<dbReference type="GO" id="GO:0005829">
    <property type="term" value="C:cytosol"/>
    <property type="evidence" value="ECO:0007669"/>
    <property type="project" value="TreeGrafter"/>
</dbReference>
<evidence type="ECO:0000256" key="1">
    <source>
        <dbReference type="ARBA" id="ARBA00022468"/>
    </source>
</evidence>
<keyword evidence="2" id="KW-0433">Leucine-rich repeat</keyword>
<sequence length="410" mass="45641">MPLSRGERVQQIDSELYSAQGANAVILTIASRRVVKKLILGHIELGDSGCVILFQFLSSETGRRYEINEIRLNSNRIGDLGLAAIATYLSGNQALRELFLQNNDFTGDPNIAKILAAAVNASHLEVLSLTSNHQRSDAFIEGFLQTLMSNHLRELHIGTMNLTPRSLPTIVDYLSSKRCKLSVLQCNGNFLGLRGIKSIIRAVEQHNYSLTSLGLSSDLKRDEDDEDLHGRSTMDVRNDCKLAIKQILARNEQLGRETQRQALKLLLCARTVLLHTQANASTEKRTSICAPSGGRLDDATMSDNTSSFPFLQLPLEIQFHILSFLSPVLSVRQCAEIYRYAATPATLPSLLPRLVGSTTDRRGTSQDVAMLYRGRCGGQQQQQQQHDSSRAREKYQWLAKVNCMVYEPRG</sequence>
<name>A0A0C2WR12_AMAMK</name>
<dbReference type="SMART" id="SM00368">
    <property type="entry name" value="LRR_RI"/>
    <property type="match status" value="4"/>
</dbReference>
<organism evidence="4 5">
    <name type="scientific">Amanita muscaria (strain Koide BX008)</name>
    <dbReference type="NCBI Taxonomy" id="946122"/>
    <lineage>
        <taxon>Eukaryota</taxon>
        <taxon>Fungi</taxon>
        <taxon>Dikarya</taxon>
        <taxon>Basidiomycota</taxon>
        <taxon>Agaricomycotina</taxon>
        <taxon>Agaricomycetes</taxon>
        <taxon>Agaricomycetidae</taxon>
        <taxon>Agaricales</taxon>
        <taxon>Pluteineae</taxon>
        <taxon>Amanitaceae</taxon>
        <taxon>Amanita</taxon>
    </lineage>
</organism>
<dbReference type="AlphaFoldDB" id="A0A0C2WR12"/>
<keyword evidence="1" id="KW-0343">GTPase activation</keyword>
<dbReference type="GO" id="GO:0005634">
    <property type="term" value="C:nucleus"/>
    <property type="evidence" value="ECO:0007669"/>
    <property type="project" value="TreeGrafter"/>
</dbReference>
<evidence type="ECO:0000256" key="2">
    <source>
        <dbReference type="ARBA" id="ARBA00022614"/>
    </source>
</evidence>
<dbReference type="InterPro" id="IPR032675">
    <property type="entry name" value="LRR_dom_sf"/>
</dbReference>
<dbReference type="PANTHER" id="PTHR24113:SF12">
    <property type="entry name" value="RAN GTPASE-ACTIVATING PROTEIN 1"/>
    <property type="match status" value="1"/>
</dbReference>
<dbReference type="STRING" id="946122.A0A0C2WR12"/>
<dbReference type="InterPro" id="IPR036047">
    <property type="entry name" value="F-box-like_dom_sf"/>
</dbReference>
<keyword evidence="5" id="KW-1185">Reference proteome</keyword>
<keyword evidence="3" id="KW-0677">Repeat</keyword>
<reference evidence="4 5" key="1">
    <citation type="submission" date="2014-04" db="EMBL/GenBank/DDBJ databases">
        <title>Evolutionary Origins and Diversification of the Mycorrhizal Mutualists.</title>
        <authorList>
            <consortium name="DOE Joint Genome Institute"/>
            <consortium name="Mycorrhizal Genomics Consortium"/>
            <person name="Kohler A."/>
            <person name="Kuo A."/>
            <person name="Nagy L.G."/>
            <person name="Floudas D."/>
            <person name="Copeland A."/>
            <person name="Barry K.W."/>
            <person name="Cichocki N."/>
            <person name="Veneault-Fourrey C."/>
            <person name="LaButti K."/>
            <person name="Lindquist E.A."/>
            <person name="Lipzen A."/>
            <person name="Lundell T."/>
            <person name="Morin E."/>
            <person name="Murat C."/>
            <person name="Riley R."/>
            <person name="Ohm R."/>
            <person name="Sun H."/>
            <person name="Tunlid A."/>
            <person name="Henrissat B."/>
            <person name="Grigoriev I.V."/>
            <person name="Hibbett D.S."/>
            <person name="Martin F."/>
        </authorList>
    </citation>
    <scope>NUCLEOTIDE SEQUENCE [LARGE SCALE GENOMIC DNA]</scope>
    <source>
        <strain evidence="4 5">Koide BX008</strain>
    </source>
</reference>
<dbReference type="InParanoid" id="A0A0C2WR12"/>
<dbReference type="Proteomes" id="UP000054549">
    <property type="component" value="Unassembled WGS sequence"/>
</dbReference>
<dbReference type="SUPFAM" id="SSF81383">
    <property type="entry name" value="F-box domain"/>
    <property type="match status" value="1"/>
</dbReference>
<proteinExistence type="predicted"/>
<dbReference type="PANTHER" id="PTHR24113">
    <property type="entry name" value="RAN GTPASE-ACTIVATING PROTEIN 1"/>
    <property type="match status" value="1"/>
</dbReference>
<evidence type="ECO:0008006" key="6">
    <source>
        <dbReference type="Google" id="ProtNLM"/>
    </source>
</evidence>
<dbReference type="GO" id="GO:0006913">
    <property type="term" value="P:nucleocytoplasmic transport"/>
    <property type="evidence" value="ECO:0007669"/>
    <property type="project" value="TreeGrafter"/>
</dbReference>
<dbReference type="EMBL" id="KN818252">
    <property type="protein sequence ID" value="KIL64097.1"/>
    <property type="molecule type" value="Genomic_DNA"/>
</dbReference>
<dbReference type="GO" id="GO:0031267">
    <property type="term" value="F:small GTPase binding"/>
    <property type="evidence" value="ECO:0007669"/>
    <property type="project" value="TreeGrafter"/>
</dbReference>
<accession>A0A0C2WR12</accession>
<dbReference type="InterPro" id="IPR027038">
    <property type="entry name" value="RanGap"/>
</dbReference>
<evidence type="ECO:0000256" key="3">
    <source>
        <dbReference type="ARBA" id="ARBA00022737"/>
    </source>
</evidence>
<dbReference type="OrthoDB" id="120976at2759"/>
<gene>
    <name evidence="4" type="ORF">M378DRAFT_186832</name>
</gene>
<evidence type="ECO:0000313" key="4">
    <source>
        <dbReference type="EMBL" id="KIL64097.1"/>
    </source>
</evidence>